<evidence type="ECO:0000256" key="2">
    <source>
        <dbReference type="ARBA" id="ARBA00009387"/>
    </source>
</evidence>
<keyword evidence="8" id="KW-1185">Reference proteome</keyword>
<dbReference type="Pfam" id="PF01464">
    <property type="entry name" value="SLT"/>
    <property type="match status" value="1"/>
</dbReference>
<evidence type="ECO:0000259" key="4">
    <source>
        <dbReference type="Pfam" id="PF01464"/>
    </source>
</evidence>
<protein>
    <submittedName>
        <fullName evidence="6">Transglycosylase-like protein with SLT domain</fullName>
    </submittedName>
</protein>
<keyword evidence="3" id="KW-0732">Signal</keyword>
<evidence type="ECO:0000313" key="8">
    <source>
        <dbReference type="Proteomes" id="UP000276029"/>
    </source>
</evidence>
<comment type="similarity">
    <text evidence="2">Belongs to the virb1 family.</text>
</comment>
<organism evidence="5 7">
    <name type="scientific">Sphingosinicella microcystinivorans</name>
    <dbReference type="NCBI Taxonomy" id="335406"/>
    <lineage>
        <taxon>Bacteria</taxon>
        <taxon>Pseudomonadati</taxon>
        <taxon>Pseudomonadota</taxon>
        <taxon>Alphaproteobacteria</taxon>
        <taxon>Sphingomonadales</taxon>
        <taxon>Sphingosinicellaceae</taxon>
        <taxon>Sphingosinicella</taxon>
    </lineage>
</organism>
<accession>A0AAD1D7F2</accession>
<dbReference type="InterPro" id="IPR008258">
    <property type="entry name" value="Transglycosylase_SLT_dom_1"/>
</dbReference>
<dbReference type="PANTHER" id="PTHR37423:SF2">
    <property type="entry name" value="MEMBRANE-BOUND LYTIC MUREIN TRANSGLYCOSYLASE C"/>
    <property type="match status" value="1"/>
</dbReference>
<dbReference type="SUPFAM" id="SSF53955">
    <property type="entry name" value="Lysozyme-like"/>
    <property type="match status" value="1"/>
</dbReference>
<sequence>MGVVKALVALALAAAPLPAAAQGPPDPVARWRPWIAEAAARFALPPDWIERVMRAESAGRTHIGGRPIRSRVGAIGLMQLMPATWGQMRAAYGLGQDPDDPRDNIMAGAAYLRLMYDRFGYPGLFAAYNAGPGRYAAVLAGRSALPGETRAYLAGLTAPQDRAAIAVAAPSNEAADAPPPSLFLLRYDAPESRKREPDSAAKGGLFIIRKRDQ</sequence>
<evidence type="ECO:0000256" key="3">
    <source>
        <dbReference type="SAM" id="SignalP"/>
    </source>
</evidence>
<dbReference type="Gene3D" id="1.10.530.10">
    <property type="match status" value="1"/>
</dbReference>
<dbReference type="Proteomes" id="UP000276029">
    <property type="component" value="Unassembled WGS sequence"/>
</dbReference>
<evidence type="ECO:0000313" key="7">
    <source>
        <dbReference type="Proteomes" id="UP000275727"/>
    </source>
</evidence>
<dbReference type="CDD" id="cd00254">
    <property type="entry name" value="LT-like"/>
    <property type="match status" value="1"/>
</dbReference>
<comment type="similarity">
    <text evidence="1">Belongs to the transglycosylase Slt family.</text>
</comment>
<name>A0AAD1D7F2_SPHMI</name>
<dbReference type="KEGG" id="smic:SmB9_29300"/>
<reference evidence="6 8" key="2">
    <citation type="submission" date="2018-10" db="EMBL/GenBank/DDBJ databases">
        <title>Genomic Encyclopedia of Type Strains, Phase IV (KMG-IV): sequencing the most valuable type-strain genomes for metagenomic binning, comparative biology and taxonomic classification.</title>
        <authorList>
            <person name="Goeker M."/>
        </authorList>
    </citation>
    <scope>NUCLEOTIDE SEQUENCE [LARGE SCALE GENOMIC DNA]</scope>
    <source>
        <strain evidence="6 8">DSM 19791</strain>
    </source>
</reference>
<reference evidence="5 7" key="1">
    <citation type="submission" date="2018-06" db="EMBL/GenBank/DDBJ databases">
        <title>Complete Genome Sequence of the Microcystin-Degrading Bacterium Sphingosinicella microcystinivorans Strain B-9.</title>
        <authorList>
            <person name="Jin H."/>
            <person name="Nishizawa T."/>
            <person name="Guo Y."/>
            <person name="Nishizawa A."/>
            <person name="Park H."/>
            <person name="Kato H."/>
            <person name="Tsuji K."/>
            <person name="Harada K."/>
        </authorList>
    </citation>
    <scope>NUCLEOTIDE SEQUENCE [LARGE SCALE GENOMIC DNA]</scope>
    <source>
        <strain evidence="5 7">B9</strain>
    </source>
</reference>
<dbReference type="InterPro" id="IPR023346">
    <property type="entry name" value="Lysozyme-like_dom_sf"/>
</dbReference>
<gene>
    <name evidence="6" type="ORF">DFR51_0014</name>
    <name evidence="5" type="ORF">SmB9_29300</name>
</gene>
<feature type="domain" description="Transglycosylase SLT" evidence="4">
    <location>
        <begin position="35"/>
        <end position="139"/>
    </location>
</feature>
<dbReference type="RefSeq" id="WP_121047037.1">
    <property type="nucleotide sequence ID" value="NZ_AP018711.1"/>
</dbReference>
<evidence type="ECO:0000313" key="5">
    <source>
        <dbReference type="EMBL" id="BBE35272.1"/>
    </source>
</evidence>
<dbReference type="AlphaFoldDB" id="A0AAD1D7F2"/>
<dbReference type="EMBL" id="AP018711">
    <property type="protein sequence ID" value="BBE35272.1"/>
    <property type="molecule type" value="Genomic_DNA"/>
</dbReference>
<evidence type="ECO:0000256" key="1">
    <source>
        <dbReference type="ARBA" id="ARBA00007734"/>
    </source>
</evidence>
<feature type="chain" id="PRO_5041918245" evidence="3">
    <location>
        <begin position="22"/>
        <end position="213"/>
    </location>
</feature>
<dbReference type="Proteomes" id="UP000275727">
    <property type="component" value="Chromosome"/>
</dbReference>
<proteinExistence type="inferred from homology"/>
<feature type="signal peptide" evidence="3">
    <location>
        <begin position="1"/>
        <end position="21"/>
    </location>
</feature>
<evidence type="ECO:0000313" key="6">
    <source>
        <dbReference type="EMBL" id="RKS94308.1"/>
    </source>
</evidence>
<dbReference type="PANTHER" id="PTHR37423">
    <property type="entry name" value="SOLUBLE LYTIC MUREIN TRANSGLYCOSYLASE-RELATED"/>
    <property type="match status" value="1"/>
</dbReference>
<dbReference type="EMBL" id="RBWX01000001">
    <property type="protein sequence ID" value="RKS94308.1"/>
    <property type="molecule type" value="Genomic_DNA"/>
</dbReference>